<sequence length="291" mass="31139">MNRKIALITGASRGLGKNAALHLVAQGIDIIGTYNSRADEAQALVAEIESLGGRAVMLQLDVARSEQFDAFGSEVAKVLHSHFERERFDFLVNNAGIGLHANFVDTTVEQFDLLVNIHFKGPFFLTQTLLPLLNDGGRIVNISSGLARFSLPGHSAYAAMKGAMEVLTRYQAKELGARNIAVNILAPGAIETDFSGGAVRDNPELNTLVANNTALGRAGLPDDIGAAIALLLAPGSQWINGQRIEASGGDVFVRRPVAREFAPSPQKPGSYTAQQTSRVITIRSRSTSYTQ</sequence>
<evidence type="ECO:0000256" key="3">
    <source>
        <dbReference type="ARBA" id="ARBA00023002"/>
    </source>
</evidence>
<name>A0A0P8XBT2_PSEFL</name>
<dbReference type="Proteomes" id="UP000050349">
    <property type="component" value="Unassembled WGS sequence"/>
</dbReference>
<comment type="similarity">
    <text evidence="1">Belongs to the short-chain dehydrogenases/reductases (SDR) family.</text>
</comment>
<evidence type="ECO:0000313" key="4">
    <source>
        <dbReference type="EMBL" id="KPU57269.1"/>
    </source>
</evidence>
<gene>
    <name evidence="4" type="ORF">AN403_2405</name>
</gene>
<dbReference type="SUPFAM" id="SSF51735">
    <property type="entry name" value="NAD(P)-binding Rossmann-fold domains"/>
    <property type="match status" value="1"/>
</dbReference>
<dbReference type="PANTHER" id="PTHR43639:SF1">
    <property type="entry name" value="SHORT-CHAIN DEHYDROGENASE_REDUCTASE FAMILY PROTEIN"/>
    <property type="match status" value="1"/>
</dbReference>
<comment type="caution">
    <text evidence="4">The sequence shown here is derived from an EMBL/GenBank/DDBJ whole genome shotgun (WGS) entry which is preliminary data.</text>
</comment>
<keyword evidence="2" id="KW-0521">NADP</keyword>
<dbReference type="PANTHER" id="PTHR43639">
    <property type="entry name" value="OXIDOREDUCTASE, SHORT-CHAIN DEHYDROGENASE/REDUCTASE FAMILY (AFU_ORTHOLOGUE AFUA_5G02870)"/>
    <property type="match status" value="1"/>
</dbReference>
<dbReference type="PRINTS" id="PR00080">
    <property type="entry name" value="SDRFAMILY"/>
</dbReference>
<dbReference type="InterPro" id="IPR002347">
    <property type="entry name" value="SDR_fam"/>
</dbReference>
<dbReference type="Gene3D" id="3.40.50.720">
    <property type="entry name" value="NAD(P)-binding Rossmann-like Domain"/>
    <property type="match status" value="1"/>
</dbReference>
<organism evidence="4 5">
    <name type="scientific">Pseudomonas fluorescens</name>
    <dbReference type="NCBI Taxonomy" id="294"/>
    <lineage>
        <taxon>Bacteria</taxon>
        <taxon>Pseudomonadati</taxon>
        <taxon>Pseudomonadota</taxon>
        <taxon>Gammaproteobacteria</taxon>
        <taxon>Pseudomonadales</taxon>
        <taxon>Pseudomonadaceae</taxon>
        <taxon>Pseudomonas</taxon>
    </lineage>
</organism>
<dbReference type="GO" id="GO:0016491">
    <property type="term" value="F:oxidoreductase activity"/>
    <property type="evidence" value="ECO:0007669"/>
    <property type="project" value="UniProtKB-KW"/>
</dbReference>
<dbReference type="EMBL" id="LJXB01000085">
    <property type="protein sequence ID" value="KPU57269.1"/>
    <property type="molecule type" value="Genomic_DNA"/>
</dbReference>
<dbReference type="InterPro" id="IPR036291">
    <property type="entry name" value="NAD(P)-bd_dom_sf"/>
</dbReference>
<keyword evidence="3" id="KW-0560">Oxidoreductase</keyword>
<proteinExistence type="inferred from homology"/>
<protein>
    <submittedName>
        <fullName evidence="4">Short chain dehydrogenase family protein</fullName>
    </submittedName>
</protein>
<dbReference type="Pfam" id="PF13561">
    <property type="entry name" value="adh_short_C2"/>
    <property type="match status" value="1"/>
</dbReference>
<evidence type="ECO:0000313" key="5">
    <source>
        <dbReference type="Proteomes" id="UP000050349"/>
    </source>
</evidence>
<dbReference type="FunFam" id="3.40.50.720:FF:000374">
    <property type="entry name" value="3-oxoacyl-(Acyl-carrier-protein) reductase"/>
    <property type="match status" value="1"/>
</dbReference>
<dbReference type="AlphaFoldDB" id="A0A0P8XBT2"/>
<evidence type="ECO:0000256" key="2">
    <source>
        <dbReference type="ARBA" id="ARBA00022857"/>
    </source>
</evidence>
<accession>A0A0P8XBT2</accession>
<evidence type="ECO:0000256" key="1">
    <source>
        <dbReference type="ARBA" id="ARBA00006484"/>
    </source>
</evidence>
<reference evidence="4 5" key="1">
    <citation type="submission" date="2015-09" db="EMBL/GenBank/DDBJ databases">
        <authorList>
            <person name="Jackson K.R."/>
            <person name="Lunt B.L."/>
            <person name="Fisher J.N.B."/>
            <person name="Gardner A.V."/>
            <person name="Bailey M.E."/>
            <person name="Deus L.M."/>
            <person name="Earl A.S."/>
            <person name="Gibby P.D."/>
            <person name="Hartmann K.A."/>
            <person name="Liu J.E."/>
            <person name="Manci A.M."/>
            <person name="Nielsen D.A."/>
            <person name="Solomon M.B."/>
            <person name="Breakwell D.P."/>
            <person name="Burnett S.H."/>
            <person name="Grose J.H."/>
        </authorList>
    </citation>
    <scope>NUCLEOTIDE SEQUENCE [LARGE SCALE GENOMIC DNA]</scope>
    <source>
        <strain evidence="4 5">S613</strain>
    </source>
</reference>
<dbReference type="PRINTS" id="PR00081">
    <property type="entry name" value="GDHRDH"/>
</dbReference>